<feature type="transmembrane region" description="Helical" evidence="1">
    <location>
        <begin position="72"/>
        <end position="92"/>
    </location>
</feature>
<evidence type="ECO:0000313" key="3">
    <source>
        <dbReference type="Proteomes" id="UP000824120"/>
    </source>
</evidence>
<evidence type="ECO:0000313" key="2">
    <source>
        <dbReference type="EMBL" id="KAG5598872.1"/>
    </source>
</evidence>
<gene>
    <name evidence="2" type="ORF">H5410_030242</name>
</gene>
<reference evidence="2 3" key="1">
    <citation type="submission" date="2020-09" db="EMBL/GenBank/DDBJ databases">
        <title>De no assembly of potato wild relative species, Solanum commersonii.</title>
        <authorList>
            <person name="Cho K."/>
        </authorList>
    </citation>
    <scope>NUCLEOTIDE SEQUENCE [LARGE SCALE GENOMIC DNA]</scope>
    <source>
        <strain evidence="2">LZ3.2</strain>
        <tissue evidence="2">Leaf</tissue>
    </source>
</reference>
<keyword evidence="1" id="KW-0812">Transmembrane</keyword>
<accession>A0A9J5YGW0</accession>
<keyword evidence="1" id="KW-0472">Membrane</keyword>
<evidence type="ECO:0000256" key="1">
    <source>
        <dbReference type="SAM" id="Phobius"/>
    </source>
</evidence>
<dbReference type="AlphaFoldDB" id="A0A9J5YGW0"/>
<dbReference type="Proteomes" id="UP000824120">
    <property type="component" value="Chromosome 6"/>
</dbReference>
<name>A0A9J5YGW0_SOLCO</name>
<dbReference type="EMBL" id="JACXVP010000006">
    <property type="protein sequence ID" value="KAG5598872.1"/>
    <property type="molecule type" value="Genomic_DNA"/>
</dbReference>
<feature type="transmembrane region" description="Helical" evidence="1">
    <location>
        <begin position="31"/>
        <end position="51"/>
    </location>
</feature>
<sequence>MLYQKLHSKIKIQTTQLVGIADALGDTPFSLFHRLSAFAFSIFAFWIIGAQHTGTLDDVKAIRRLAECIRRSLGLLFFVFAAVLFLFVNRFIPFCQAVSILYLKLQIPETSGFASVIETKYAFEDTNSIKMKP</sequence>
<keyword evidence="3" id="KW-1185">Reference proteome</keyword>
<comment type="caution">
    <text evidence="2">The sequence shown here is derived from an EMBL/GenBank/DDBJ whole genome shotgun (WGS) entry which is preliminary data.</text>
</comment>
<protein>
    <submittedName>
        <fullName evidence="2">Uncharacterized protein</fullName>
    </submittedName>
</protein>
<proteinExistence type="predicted"/>
<organism evidence="2 3">
    <name type="scientific">Solanum commersonii</name>
    <name type="common">Commerson's wild potato</name>
    <name type="synonym">Commerson's nightshade</name>
    <dbReference type="NCBI Taxonomy" id="4109"/>
    <lineage>
        <taxon>Eukaryota</taxon>
        <taxon>Viridiplantae</taxon>
        <taxon>Streptophyta</taxon>
        <taxon>Embryophyta</taxon>
        <taxon>Tracheophyta</taxon>
        <taxon>Spermatophyta</taxon>
        <taxon>Magnoliopsida</taxon>
        <taxon>eudicotyledons</taxon>
        <taxon>Gunneridae</taxon>
        <taxon>Pentapetalae</taxon>
        <taxon>asterids</taxon>
        <taxon>lamiids</taxon>
        <taxon>Solanales</taxon>
        <taxon>Solanaceae</taxon>
        <taxon>Solanoideae</taxon>
        <taxon>Solaneae</taxon>
        <taxon>Solanum</taxon>
    </lineage>
</organism>
<keyword evidence="1" id="KW-1133">Transmembrane helix</keyword>